<feature type="domain" description="EGF-like" evidence="4">
    <location>
        <begin position="1790"/>
        <end position="1828"/>
    </location>
</feature>
<feature type="domain" description="EGF-like" evidence="4">
    <location>
        <begin position="292"/>
        <end position="332"/>
    </location>
</feature>
<dbReference type="PROSITE" id="PS51034">
    <property type="entry name" value="ZP_2"/>
    <property type="match status" value="1"/>
</dbReference>
<gene>
    <name evidence="6" type="ORF">CLUMA_CG006565</name>
</gene>
<feature type="domain" description="EGF-like" evidence="4">
    <location>
        <begin position="1280"/>
        <end position="1319"/>
    </location>
</feature>
<evidence type="ECO:0000256" key="3">
    <source>
        <dbReference type="SAM" id="Phobius"/>
    </source>
</evidence>
<evidence type="ECO:0000313" key="6">
    <source>
        <dbReference type="EMBL" id="CRK93171.1"/>
    </source>
</evidence>
<feature type="non-terminal residue" evidence="6">
    <location>
        <position position="1"/>
    </location>
</feature>
<evidence type="ECO:0000259" key="5">
    <source>
        <dbReference type="PROSITE" id="PS51034"/>
    </source>
</evidence>
<keyword evidence="7" id="KW-1185">Reference proteome</keyword>
<dbReference type="InterPro" id="IPR000742">
    <property type="entry name" value="EGF"/>
</dbReference>
<keyword evidence="3" id="KW-0472">Membrane</keyword>
<evidence type="ECO:0000256" key="1">
    <source>
        <dbReference type="PROSITE-ProRule" id="PRU00076"/>
    </source>
</evidence>
<proteinExistence type="predicted"/>
<reference evidence="6 7" key="1">
    <citation type="submission" date="2015-04" db="EMBL/GenBank/DDBJ databases">
        <authorList>
            <person name="Syromyatnikov M.Y."/>
            <person name="Popov V.N."/>
        </authorList>
    </citation>
    <scope>NUCLEOTIDE SEQUENCE [LARGE SCALE GENOMIC DNA]</scope>
</reference>
<evidence type="ECO:0000259" key="4">
    <source>
        <dbReference type="PROSITE" id="PS50026"/>
    </source>
</evidence>
<keyword evidence="1" id="KW-0245">EGF-like domain</keyword>
<dbReference type="STRING" id="568069.A0A1J1HYY6"/>
<dbReference type="PROSITE" id="PS01186">
    <property type="entry name" value="EGF_2"/>
    <property type="match status" value="10"/>
</dbReference>
<keyword evidence="3" id="KW-0812">Transmembrane</keyword>
<accession>A0A1J1HYY6</accession>
<dbReference type="Proteomes" id="UP000183832">
    <property type="component" value="Unassembled WGS sequence"/>
</dbReference>
<dbReference type="EMBL" id="CVRI01000036">
    <property type="protein sequence ID" value="CRK93171.1"/>
    <property type="molecule type" value="Genomic_DNA"/>
</dbReference>
<dbReference type="PROSITE" id="PS50026">
    <property type="entry name" value="EGF_3"/>
    <property type="match status" value="6"/>
</dbReference>
<feature type="transmembrane region" description="Helical" evidence="3">
    <location>
        <begin position="2435"/>
        <end position="2463"/>
    </location>
</feature>
<evidence type="ECO:0000256" key="2">
    <source>
        <dbReference type="SAM" id="MobiDB-lite"/>
    </source>
</evidence>
<feature type="domain" description="EGF-like" evidence="4">
    <location>
        <begin position="2064"/>
        <end position="2102"/>
    </location>
</feature>
<feature type="compositionally biased region" description="Pro residues" evidence="2">
    <location>
        <begin position="2491"/>
        <end position="2500"/>
    </location>
</feature>
<sequence>GYIGSPPSCRPECVTNSDCPQNKACRNEKCIDPCPGFCGFNALCRVVTHSPVCSCLPQYTGNPHYGCVVPVTETSVSHRNPCVPSPCGAYSICNTLNDQAVCSCLVNMIGTPPNCRPECTMDSECSRDLTCINQKCSNPCPSSCSSNAICSVRNHIVYCECPNGFTGNPFNRCYLMEQPKTPDAPKDPCYPSPCGSNALCRISGNQAICECINEYHGNPITGCRPECVSNSECLSNLACINNKCKDPCIGICGFEAICNVLNHIPTCSCPEGTAGDAFQYCQIVPKYEKPVESDPCYPSPCKTGAICRRSGSSAICECIPGYKGNPYDRGCYPDCTINSDCPLTKSCSNYKCVDPCQQHICGYNALCSTINHVPVCSCPEKMIGDAFVECRSVPEKKNPCYPSPCERNGICQVVNGIASCRYPECVQNEDCSPSKACFNQKCGDPCIGSCGINALCNVINHKAVCSCPRNFIGSPFLQCSRIQDEPLPRPECTMDEECSNDKACIDKKCITPCSPGICGRNAECHARMHRPTCACLLGYTGNAQYSCYELGCRSNNDCDPSEACINKECVDVCRSIQCGQNAYCKTDYNHRGRCHCIEGYRGNPLISCNQPECTRDENCPYYLACRNEKCVDPCNCAPSAQCQVNNHIPTCRCPPGYIGNPSLSCEKIPLKEEPRCRMDVDCPSKLGCFNGDCKNPCYEGKPCGANTICSVVSSLPRRTVVCTCIEGYVADANKECKLALKDESGCKSDNDCQLTETCRNRVCVNPCIEGNPCARTAQCSAQNHRAMCSCPQGLIGDPFINCFQEPTSKVECTHDSQCPVDKSCNNKRCQNPCAESNPCANNAECRVSYHRPLCYCPPGWGGDPKEICYKPECRTDDECPYDKACNNEKCLNPCGYNKCGKGAECHAQQHRANCICPAGTQGNPLISCISGLCQYNEDCADHEACDRLNRVCRPVCDEQSCGTNAYCKGMNHQPSCYCQEGSTGNPFVECLQEKTAPKPDCTVDSECPSQLACINQHCGNLCALSNICTRDQSCSVLDTHPLRTVICKCPTDMVTDANGNCKLIVRDQPACISHTDCPLTDQCVRGTCILACRAEPCGINAQCLSQNHRAICTCAPEYQGNAHIECLLTPRDKVPTPQCYTNDDCPLDRTCHNEKCINPCSLRESCGEGAFCHAENHRSICRCPPGYNGNPDIACTAVEEPKVGCRSNSECSTSESCINGRCGSPCNCGENAECFVTNHYPVCTCRYGYSGNPQYGCYKLGCTSDIECSNDKTCYEGQCLDPCSLTNPCAISAICYGSNHRAACKCPPGLEGNPMERCERAECYSDYECPQNRACENKRCVDLCIERNPCASNAICFVSNHNAKCRCPESMPLGNPYSYCEMRTRDEKPECRVDSECPTKLVCIDNVCKNPCIELSPCARSAKCDVYDSFPIRTIICSCPDLWALDITGECRKIPPPPKSGCSADYECSDTTACINGQCRNPCNCGTNAECVVKSHRAICSCTEGYEGNPDIACRTVGCRSNSECDSQKACINANCVNPCLLDDPCGVNAECYVRNYQAECRCLSGYRGNPREACRIIGCQSNNECPLDKSCVNEQCINPCVYDNPCSPRADCLPQNHLAICRCPPNFVGNPYVDCKPEIRHECVYDTDCSSTLACINNKCKNPCVEFSPCTMPATCQVTPSSPLRTLICICPEGYISSGSGTCKPIESVRVVGCVADSYCPPEKSCINNICRDPCKCGQNAECRIKEHKPVCSCEQGFEGNPEIGCVKIGCSSNDECSGQDTCINRRCVPACSADTCGNLAECIARNHHPYCDCPPGYSGDPKVGCVLLECTKDSECPQNKACIDFKCDIPCDKIAKCDINEICTVHNHLPECSCLPGFVFDVEKGCVLYDEPCRKDDDCEKQTACIGGECLNPCNVTEPCGVNTICKILDTSPVRTMTCACLPGYQGNAAIQCDKRALCPPDKIVDDFGRCVCPPGTALNIYEECIVCEIHKGYKIDESGHCVCALERGLIIDERGSCICPEEHGYKLTSRGDCIRIEKPECETNDECPDYRYCNIGTKTCEDPCEENLCGTNAFCNATNHVAICQCITGYTGDPYKYCNQTNKLRTDFPRPEMAVSCLADGVQVEIHLAETGFNGVLYVKGHSKDEECRRVINLSGDTSPRTEIFKVHFGSCGLFHVNGLASFVLVIQKHPKLVTYKAQAYQIRCVYQTGEQNVTLGFNVQMLTTAGTIANTGPPPQCSMKIVRNNGDEINSAEIGDNLMLQVEVQPSTIYGGFARSCVAKTMEENVENEYIVTDENGCATDPSIFGEWDYNPDSNTLMANFNAFKFPSSDNIRFQCNIRVCFGKCQPVNCRGYNAFGRRRRREITDESQPQNNTIATRSTNDDLGLEGSLREEITISSNAILTFERRDGRYSNSDNLKPAAQRVEDICVSMIGLIIALIITALLALVAVAIAVSCWLMAYRRRPKTTGPLPHPPEFPNPLFTNPDAVPEPSPDYLS</sequence>
<dbReference type="SMART" id="SM00241">
    <property type="entry name" value="ZP"/>
    <property type="match status" value="1"/>
</dbReference>
<feature type="region of interest" description="Disordered" evidence="2">
    <location>
        <begin position="2471"/>
        <end position="2500"/>
    </location>
</feature>
<dbReference type="OrthoDB" id="7783995at2759"/>
<dbReference type="SMART" id="SM00274">
    <property type="entry name" value="FOLN"/>
    <property type="match status" value="9"/>
</dbReference>
<dbReference type="PANTHER" id="PTHR22963:SF39">
    <property type="entry name" value="DUMPY"/>
    <property type="match status" value="1"/>
</dbReference>
<name>A0A1J1HYY6_9DIPT</name>
<keyword evidence="3" id="KW-1133">Transmembrane helix</keyword>
<dbReference type="SMART" id="SM00286">
    <property type="entry name" value="PTI"/>
    <property type="match status" value="11"/>
</dbReference>
<dbReference type="InterPro" id="IPR003645">
    <property type="entry name" value="Fol_N"/>
</dbReference>
<dbReference type="SMART" id="SM00181">
    <property type="entry name" value="EGF"/>
    <property type="match status" value="31"/>
</dbReference>
<evidence type="ECO:0000313" key="7">
    <source>
        <dbReference type="Proteomes" id="UP000183832"/>
    </source>
</evidence>
<dbReference type="InterPro" id="IPR048407">
    <property type="entry name" value="Dumpy_DPY"/>
</dbReference>
<feature type="domain" description="EGF-like" evidence="4">
    <location>
        <begin position="1537"/>
        <end position="1576"/>
    </location>
</feature>
<comment type="caution">
    <text evidence="1">Lacks conserved residue(s) required for the propagation of feature annotation.</text>
</comment>
<dbReference type="InterPro" id="IPR001507">
    <property type="entry name" value="ZP_dom"/>
</dbReference>
<dbReference type="SUPFAM" id="SSF90148">
    <property type="entry name" value="DPY module"/>
    <property type="match status" value="3"/>
</dbReference>
<organism evidence="6 7">
    <name type="scientific">Clunio marinus</name>
    <dbReference type="NCBI Taxonomy" id="568069"/>
    <lineage>
        <taxon>Eukaryota</taxon>
        <taxon>Metazoa</taxon>
        <taxon>Ecdysozoa</taxon>
        <taxon>Arthropoda</taxon>
        <taxon>Hexapoda</taxon>
        <taxon>Insecta</taxon>
        <taxon>Pterygota</taxon>
        <taxon>Neoptera</taxon>
        <taxon>Endopterygota</taxon>
        <taxon>Diptera</taxon>
        <taxon>Nematocera</taxon>
        <taxon>Chironomoidea</taxon>
        <taxon>Chironomidae</taxon>
        <taxon>Clunio</taxon>
    </lineage>
</organism>
<dbReference type="Gene3D" id="2.10.25.10">
    <property type="entry name" value="Laminin"/>
    <property type="match status" value="1"/>
</dbReference>
<dbReference type="PANTHER" id="PTHR22963">
    <property type="entry name" value="ENDOGLIN-RELATED"/>
    <property type="match status" value="1"/>
</dbReference>
<dbReference type="Pfam" id="PF21164">
    <property type="entry name" value="Dumpy_DPY"/>
    <property type="match status" value="7"/>
</dbReference>
<protein>
    <submittedName>
        <fullName evidence="6">CLUMA_CG006565, isoform A</fullName>
    </submittedName>
</protein>
<feature type="domain" description="EGF-like" evidence="4">
    <location>
        <begin position="830"/>
        <end position="869"/>
    </location>
</feature>
<feature type="domain" description="ZP" evidence="5">
    <location>
        <begin position="2119"/>
        <end position="2361"/>
    </location>
</feature>